<dbReference type="STRING" id="760142.Hipma_0442"/>
<evidence type="ECO:0000313" key="3">
    <source>
        <dbReference type="EMBL" id="AEA33414.1"/>
    </source>
</evidence>
<evidence type="ECO:0000259" key="1">
    <source>
        <dbReference type="Pfam" id="PF00534"/>
    </source>
</evidence>
<dbReference type="GO" id="GO:0016757">
    <property type="term" value="F:glycosyltransferase activity"/>
    <property type="evidence" value="ECO:0007669"/>
    <property type="project" value="InterPro"/>
</dbReference>
<proteinExistence type="predicted"/>
<dbReference type="PANTHER" id="PTHR12526:SF627">
    <property type="entry name" value="D-RHAMNOSYLTRANSFERASE WBPZ"/>
    <property type="match status" value="1"/>
</dbReference>
<dbReference type="KEGG" id="hmr:Hipma_0442"/>
<dbReference type="HOGENOM" id="CLU_009583_0_4_7"/>
<keyword evidence="4" id="KW-1185">Reference proteome</keyword>
<protein>
    <submittedName>
        <fullName evidence="3">Glycosyl transferase group 1</fullName>
    </submittedName>
</protein>
<dbReference type="PANTHER" id="PTHR12526">
    <property type="entry name" value="GLYCOSYLTRANSFERASE"/>
    <property type="match status" value="1"/>
</dbReference>
<dbReference type="Gene3D" id="3.40.50.2000">
    <property type="entry name" value="Glycogen Phosphorylase B"/>
    <property type="match status" value="2"/>
</dbReference>
<organism evidence="3 4">
    <name type="scientific">Hippea maritima (strain ATCC 700847 / DSM 10411 / MH2)</name>
    <dbReference type="NCBI Taxonomy" id="760142"/>
    <lineage>
        <taxon>Bacteria</taxon>
        <taxon>Pseudomonadati</taxon>
        <taxon>Campylobacterota</taxon>
        <taxon>Desulfurellia</taxon>
        <taxon>Desulfurellales</taxon>
        <taxon>Hippeaceae</taxon>
        <taxon>Hippea</taxon>
    </lineage>
</organism>
<dbReference type="InParanoid" id="F2LU15"/>
<feature type="domain" description="Glycosyl transferase family 1" evidence="1">
    <location>
        <begin position="165"/>
        <end position="315"/>
    </location>
</feature>
<feature type="domain" description="Glycosyltransferase subfamily 4-like N-terminal" evidence="2">
    <location>
        <begin position="14"/>
        <end position="160"/>
    </location>
</feature>
<accession>F2LU15</accession>
<dbReference type="InterPro" id="IPR028098">
    <property type="entry name" value="Glyco_trans_4-like_N"/>
</dbReference>
<reference evidence="4" key="2">
    <citation type="submission" date="2011-03" db="EMBL/GenBank/DDBJ databases">
        <title>The complete genome of Hippea maritima DSM 10411.</title>
        <authorList>
            <consortium name="US DOE Joint Genome Institute (JGI-PGF)"/>
            <person name="Lucas S."/>
            <person name="Copeland A."/>
            <person name="Lapidus A."/>
            <person name="Bruce D."/>
            <person name="Goodwin L."/>
            <person name="Pitluck S."/>
            <person name="Peters L."/>
            <person name="Kyrpides N."/>
            <person name="Mavromatis K."/>
            <person name="Pagani I."/>
            <person name="Ivanova N."/>
            <person name="Mikhailova N."/>
            <person name="Lu M."/>
            <person name="Detter J.C."/>
            <person name="Tapia R."/>
            <person name="Han C."/>
            <person name="Land M."/>
            <person name="Hauser L."/>
            <person name="Markowitz V."/>
            <person name="Cheng J.-F."/>
            <person name="Hugenholtz P."/>
            <person name="Woyke T."/>
            <person name="Wu D."/>
            <person name="Spring S."/>
            <person name="Schroeder M."/>
            <person name="Brambilla E."/>
            <person name="Klenk H.-P."/>
            <person name="Eisen J.A."/>
        </authorList>
    </citation>
    <scope>NUCLEOTIDE SEQUENCE [LARGE SCALE GENOMIC DNA]</scope>
    <source>
        <strain evidence="4">ATCC 700847 / DSM 10411 / MH2</strain>
    </source>
</reference>
<dbReference type="Pfam" id="PF13439">
    <property type="entry name" value="Glyco_transf_4"/>
    <property type="match status" value="1"/>
</dbReference>
<dbReference type="EMBL" id="CP002606">
    <property type="protein sequence ID" value="AEA33414.1"/>
    <property type="molecule type" value="Genomic_DNA"/>
</dbReference>
<dbReference type="Proteomes" id="UP000008139">
    <property type="component" value="Chromosome"/>
</dbReference>
<reference evidence="3 4" key="1">
    <citation type="journal article" date="2011" name="Stand. Genomic Sci.">
        <title>Complete genome sequence of the thermophilic sulfur-reducer Hippea maritima type strain (MH(2)).</title>
        <authorList>
            <person name="Huntemann M."/>
            <person name="Lu M."/>
            <person name="Nolan M."/>
            <person name="Lapidus A."/>
            <person name="Lucas S."/>
            <person name="Hammon N."/>
            <person name="Deshpande S."/>
            <person name="Cheng J.F."/>
            <person name="Tapia R."/>
            <person name="Han C."/>
            <person name="Goodwin L."/>
            <person name="Pitluck S."/>
            <person name="Liolios K."/>
            <person name="Pagani I."/>
            <person name="Ivanova N."/>
            <person name="Ovchinikova G."/>
            <person name="Pati A."/>
            <person name="Chen A."/>
            <person name="Palaniappan K."/>
            <person name="Land M."/>
            <person name="Hauser L."/>
            <person name="Jeffries C.D."/>
            <person name="Detter J.C."/>
            <person name="Brambilla E.M."/>
            <person name="Rohde M."/>
            <person name="Spring S."/>
            <person name="Goker M."/>
            <person name="Woyke T."/>
            <person name="Bristow J."/>
            <person name="Eisen J.A."/>
            <person name="Markowitz V."/>
            <person name="Hugenholtz P."/>
            <person name="Kyrpides N.C."/>
            <person name="Klenk H.P."/>
            <person name="Mavromatis K."/>
        </authorList>
    </citation>
    <scope>NUCLEOTIDE SEQUENCE [LARGE SCALE GENOMIC DNA]</scope>
    <source>
        <strain evidence="4">ATCC 700847 / DSM 10411 / MH2</strain>
    </source>
</reference>
<keyword evidence="3" id="KW-0808">Transferase</keyword>
<dbReference type="AlphaFoldDB" id="F2LU15"/>
<gene>
    <name evidence="3" type="ordered locus">Hipma_0442</name>
</gene>
<evidence type="ECO:0000313" key="4">
    <source>
        <dbReference type="Proteomes" id="UP000008139"/>
    </source>
</evidence>
<dbReference type="SUPFAM" id="SSF53756">
    <property type="entry name" value="UDP-Glycosyltransferase/glycogen phosphorylase"/>
    <property type="match status" value="1"/>
</dbReference>
<dbReference type="RefSeq" id="WP_013681455.1">
    <property type="nucleotide sequence ID" value="NC_015318.1"/>
</dbReference>
<dbReference type="eggNOG" id="COG0438">
    <property type="taxonomic scope" value="Bacteria"/>
</dbReference>
<dbReference type="Pfam" id="PF00534">
    <property type="entry name" value="Glycos_transf_1"/>
    <property type="match status" value="1"/>
</dbReference>
<sequence length="346" mass="39297">MRILNIESATNFSGGVNQTIINCLGLRDRGHEVYLACVYNSPIHKRLKNEGIGFVFIDEDRVLYSAGVIRGFLKNNRIDIVHTHHSKGHEIGLWALMFRKKEKLVVQRSVLFPTRNLFKYLNPRIDLFIANSNAVKDVLVKHFVNPSKVRVVYSAANADRIRRIDREEIRERFEFKGFVFGVVGNYSHFKGHDLLLEAFFSLGDNSSMLVLIGKDTEKLKTKAEALDISDRVKILGFRPDAVEIMNGFDALVVPSFKESFPNVVIEAFLLGIPVVGSAVGGVVELLSQNRGVLAQPNPSSLRDALKRVMNIDRKPMIDRAYRFALDNLLKEKKIERLETVYKELLE</sequence>
<dbReference type="OrthoDB" id="9765330at2"/>
<evidence type="ECO:0000259" key="2">
    <source>
        <dbReference type="Pfam" id="PF13439"/>
    </source>
</evidence>
<dbReference type="InterPro" id="IPR001296">
    <property type="entry name" value="Glyco_trans_1"/>
</dbReference>
<name>F2LU15_HIPMA</name>